<protein>
    <recommendedName>
        <fullName evidence="1">VOC domain-containing protein</fullName>
    </recommendedName>
</protein>
<keyword evidence="3" id="KW-1185">Reference proteome</keyword>
<dbReference type="InterPro" id="IPR004360">
    <property type="entry name" value="Glyas_Fos-R_dOase_dom"/>
</dbReference>
<dbReference type="KEGG" id="pfla:Pflav_041190"/>
<dbReference type="Gene3D" id="3.10.180.10">
    <property type="entry name" value="2,3-Dihydroxybiphenyl 1,2-Dioxygenase, domain 1"/>
    <property type="match status" value="1"/>
</dbReference>
<evidence type="ECO:0000313" key="2">
    <source>
        <dbReference type="EMBL" id="BCB77709.1"/>
    </source>
</evidence>
<dbReference type="PANTHER" id="PTHR36503">
    <property type="entry name" value="BLR2520 PROTEIN"/>
    <property type="match status" value="1"/>
</dbReference>
<dbReference type="AlphaFoldDB" id="A0A6F8XV84"/>
<dbReference type="InterPro" id="IPR029068">
    <property type="entry name" value="Glyas_Bleomycin-R_OHBP_Dase"/>
</dbReference>
<evidence type="ECO:0000313" key="3">
    <source>
        <dbReference type="Proteomes" id="UP000502508"/>
    </source>
</evidence>
<dbReference type="EMBL" id="AP022870">
    <property type="protein sequence ID" value="BCB77709.1"/>
    <property type="molecule type" value="Genomic_DNA"/>
</dbReference>
<dbReference type="PROSITE" id="PS51819">
    <property type="entry name" value="VOC"/>
    <property type="match status" value="1"/>
</dbReference>
<name>A0A6F8XV84_9ACTN</name>
<dbReference type="InterPro" id="IPR037523">
    <property type="entry name" value="VOC_core"/>
</dbReference>
<dbReference type="Proteomes" id="UP000502508">
    <property type="component" value="Chromosome"/>
</dbReference>
<accession>A0A6F8XV84</accession>
<dbReference type="Pfam" id="PF00903">
    <property type="entry name" value="Glyoxalase"/>
    <property type="match status" value="1"/>
</dbReference>
<reference evidence="2 3" key="2">
    <citation type="submission" date="2020-03" db="EMBL/GenBank/DDBJ databases">
        <authorList>
            <person name="Ichikawa N."/>
            <person name="Kimura A."/>
            <person name="Kitahashi Y."/>
            <person name="Uohara A."/>
        </authorList>
    </citation>
    <scope>NUCLEOTIDE SEQUENCE [LARGE SCALE GENOMIC DNA]</scope>
    <source>
        <strain evidence="2 3">NBRC 107702</strain>
    </source>
</reference>
<dbReference type="PANTHER" id="PTHR36503:SF2">
    <property type="entry name" value="BLR2408 PROTEIN"/>
    <property type="match status" value="1"/>
</dbReference>
<proteinExistence type="predicted"/>
<organism evidence="2 3">
    <name type="scientific">Phytohabitans flavus</name>
    <dbReference type="NCBI Taxonomy" id="1076124"/>
    <lineage>
        <taxon>Bacteria</taxon>
        <taxon>Bacillati</taxon>
        <taxon>Actinomycetota</taxon>
        <taxon>Actinomycetes</taxon>
        <taxon>Micromonosporales</taxon>
        <taxon>Micromonosporaceae</taxon>
    </lineage>
</organism>
<evidence type="ECO:0000259" key="1">
    <source>
        <dbReference type="PROSITE" id="PS51819"/>
    </source>
</evidence>
<sequence>MGMKPSTVVLSLPVTELDRSLLFYRDGLGLATSGIDEGIIAFELPNLSLFLVDHREYAKYTTRAGVPSASTPAAGACIISCAIGSKQEVDDTLARATAAGGSVSTPAGDHDGSYMGYFSDPDGHLWELVSNTRTEAAAAQE</sequence>
<feature type="domain" description="VOC" evidence="1">
    <location>
        <begin position="4"/>
        <end position="131"/>
    </location>
</feature>
<gene>
    <name evidence="2" type="ORF">Pflav_041190</name>
</gene>
<dbReference type="SUPFAM" id="SSF54593">
    <property type="entry name" value="Glyoxalase/Bleomycin resistance protein/Dihydroxybiphenyl dioxygenase"/>
    <property type="match status" value="1"/>
</dbReference>
<reference evidence="2 3" key="1">
    <citation type="submission" date="2020-03" db="EMBL/GenBank/DDBJ databases">
        <title>Whole genome shotgun sequence of Phytohabitans flavus NBRC 107702.</title>
        <authorList>
            <person name="Komaki H."/>
            <person name="Tamura T."/>
        </authorList>
    </citation>
    <scope>NUCLEOTIDE SEQUENCE [LARGE SCALE GENOMIC DNA]</scope>
    <source>
        <strain evidence="2 3">NBRC 107702</strain>
    </source>
</reference>